<name>A0A1H0H4Q3_9FIRM</name>
<gene>
    <name evidence="2" type="ORF">SAMN05192585_1615</name>
</gene>
<dbReference type="PANTHER" id="PTHR37318:SF1">
    <property type="entry name" value="BSL7504 PROTEIN"/>
    <property type="match status" value="1"/>
</dbReference>
<protein>
    <submittedName>
        <fullName evidence="2">Winged helix DNA-binding domain-containing protein</fullName>
    </submittedName>
</protein>
<reference evidence="2 3" key="1">
    <citation type="submission" date="2016-10" db="EMBL/GenBank/DDBJ databases">
        <authorList>
            <person name="de Groot N.N."/>
        </authorList>
    </citation>
    <scope>NUCLEOTIDE SEQUENCE [LARGE SCALE GENOMIC DNA]</scope>
    <source>
        <strain evidence="2 3">CGMCC 1.5012</strain>
    </source>
</reference>
<dbReference type="PANTHER" id="PTHR37318">
    <property type="entry name" value="BSL7504 PROTEIN"/>
    <property type="match status" value="1"/>
</dbReference>
<accession>A0A1H0H4Q3</accession>
<dbReference type="EMBL" id="FNID01000061">
    <property type="protein sequence ID" value="SDO14070.1"/>
    <property type="molecule type" value="Genomic_DNA"/>
</dbReference>
<dbReference type="InterPro" id="IPR036390">
    <property type="entry name" value="WH_DNA-bd_sf"/>
</dbReference>
<dbReference type="Gene3D" id="1.10.10.10">
    <property type="entry name" value="Winged helix-like DNA-binding domain superfamily/Winged helix DNA-binding domain"/>
    <property type="match status" value="1"/>
</dbReference>
<dbReference type="AlphaFoldDB" id="A0A1H0H4Q3"/>
<dbReference type="InterPro" id="IPR011991">
    <property type="entry name" value="ArsR-like_HTH"/>
</dbReference>
<dbReference type="STRING" id="258515.SAMN05192585_1615"/>
<feature type="domain" description="Winged helix DNA-binding" evidence="1">
    <location>
        <begin position="14"/>
        <end position="92"/>
    </location>
</feature>
<dbReference type="InterPro" id="IPR036388">
    <property type="entry name" value="WH-like_DNA-bd_sf"/>
</dbReference>
<dbReference type="Proteomes" id="UP000199182">
    <property type="component" value="Unassembled WGS sequence"/>
</dbReference>
<keyword evidence="2" id="KW-0238">DNA-binding</keyword>
<evidence type="ECO:0000313" key="3">
    <source>
        <dbReference type="Proteomes" id="UP000199182"/>
    </source>
</evidence>
<dbReference type="SUPFAM" id="SSF46785">
    <property type="entry name" value="Winged helix' DNA-binding domain"/>
    <property type="match status" value="1"/>
</dbReference>
<dbReference type="CDD" id="cd00090">
    <property type="entry name" value="HTH_ARSR"/>
    <property type="match status" value="1"/>
</dbReference>
<organism evidence="2 3">
    <name type="scientific">Acetanaerobacterium elongatum</name>
    <dbReference type="NCBI Taxonomy" id="258515"/>
    <lineage>
        <taxon>Bacteria</taxon>
        <taxon>Bacillati</taxon>
        <taxon>Bacillota</taxon>
        <taxon>Clostridia</taxon>
        <taxon>Eubacteriales</taxon>
        <taxon>Oscillospiraceae</taxon>
        <taxon>Acetanaerobacterium</taxon>
    </lineage>
</organism>
<dbReference type="InterPro" id="IPR027395">
    <property type="entry name" value="WH_DNA-bd_dom"/>
</dbReference>
<dbReference type="GO" id="GO:0003677">
    <property type="term" value="F:DNA binding"/>
    <property type="evidence" value="ECO:0007669"/>
    <property type="project" value="UniProtKB-KW"/>
</dbReference>
<dbReference type="Pfam" id="PF13601">
    <property type="entry name" value="HTH_34"/>
    <property type="match status" value="1"/>
</dbReference>
<evidence type="ECO:0000259" key="1">
    <source>
        <dbReference type="Pfam" id="PF13601"/>
    </source>
</evidence>
<proteinExistence type="predicted"/>
<evidence type="ECO:0000313" key="2">
    <source>
        <dbReference type="EMBL" id="SDO14070.1"/>
    </source>
</evidence>
<sequence>MEIHEIPPAFQTRLRIAIISALVTGEKTFTELKDITQSTDGNLSVQVSKLEEYGCVTCSKAFENRKPKTTYTLTALGLQQFAEYVDMLDKILKGYKSQD</sequence>
<dbReference type="OrthoDB" id="9800369at2"/>
<keyword evidence="3" id="KW-1185">Reference proteome</keyword>